<gene>
    <name evidence="2" type="ORF">GCM10007362_21870</name>
</gene>
<comment type="caution">
    <text evidence="2">The sequence shown here is derived from an EMBL/GenBank/DDBJ whole genome shotgun (WGS) entry which is preliminary data.</text>
</comment>
<evidence type="ECO:0000313" key="2">
    <source>
        <dbReference type="EMBL" id="GGH77708.1"/>
    </source>
</evidence>
<evidence type="ECO:0000313" key="3">
    <source>
        <dbReference type="Proteomes" id="UP000605427"/>
    </source>
</evidence>
<keyword evidence="1" id="KW-0732">Signal</keyword>
<evidence type="ECO:0000256" key="1">
    <source>
        <dbReference type="SAM" id="SignalP"/>
    </source>
</evidence>
<proteinExistence type="predicted"/>
<dbReference type="PROSITE" id="PS51257">
    <property type="entry name" value="PROKAR_LIPOPROTEIN"/>
    <property type="match status" value="1"/>
</dbReference>
<organism evidence="2 3">
    <name type="scientific">Saccharibacillus endophyticus</name>
    <dbReference type="NCBI Taxonomy" id="2060666"/>
    <lineage>
        <taxon>Bacteria</taxon>
        <taxon>Bacillati</taxon>
        <taxon>Bacillota</taxon>
        <taxon>Bacilli</taxon>
        <taxon>Bacillales</taxon>
        <taxon>Paenibacillaceae</taxon>
        <taxon>Saccharibacillus</taxon>
    </lineage>
</organism>
<accession>A0ABQ1ZUE4</accession>
<protein>
    <recommendedName>
        <fullName evidence="4">Lipoprotein</fullName>
    </recommendedName>
</protein>
<sequence length="239" mass="26769">MKKKTNSKNSSAIALVLLACLTLIVGCADWQHRATVIDWVDFVKTDDGTYTNVSNGVLRDPDTVTRDVVGEVRKKLDGSVHNPAYRSKPGDAAYLEKGTELYQVDGFAPEDLVAVQSDNDIGGYRLYANDEYDRLPKADFKSIVRAEPSSVSVYAFGEVQPIRVASGEQGKTLTEMLRQAVYTPDYPSDAEQEPALYQIVFDTGEPILYRFYLTDDGDTVRFRSDYQVKDDIRDFLKIP</sequence>
<evidence type="ECO:0008006" key="4">
    <source>
        <dbReference type="Google" id="ProtNLM"/>
    </source>
</evidence>
<dbReference type="EMBL" id="BMDD01000002">
    <property type="protein sequence ID" value="GGH77708.1"/>
    <property type="molecule type" value="Genomic_DNA"/>
</dbReference>
<reference evidence="3" key="1">
    <citation type="journal article" date="2019" name="Int. J. Syst. Evol. Microbiol.">
        <title>The Global Catalogue of Microorganisms (GCM) 10K type strain sequencing project: providing services to taxonomists for standard genome sequencing and annotation.</title>
        <authorList>
            <consortium name="The Broad Institute Genomics Platform"/>
            <consortium name="The Broad Institute Genome Sequencing Center for Infectious Disease"/>
            <person name="Wu L."/>
            <person name="Ma J."/>
        </authorList>
    </citation>
    <scope>NUCLEOTIDE SEQUENCE [LARGE SCALE GENOMIC DNA]</scope>
    <source>
        <strain evidence="3">CCM 8702</strain>
    </source>
</reference>
<feature type="signal peptide" evidence="1">
    <location>
        <begin position="1"/>
        <end position="27"/>
    </location>
</feature>
<name>A0ABQ1ZUE4_9BACL</name>
<dbReference type="RefSeq" id="WP_172247460.1">
    <property type="nucleotide sequence ID" value="NZ_BMDD01000002.1"/>
</dbReference>
<dbReference type="Proteomes" id="UP000605427">
    <property type="component" value="Unassembled WGS sequence"/>
</dbReference>
<keyword evidence="3" id="KW-1185">Reference proteome</keyword>
<feature type="chain" id="PRO_5045671855" description="Lipoprotein" evidence="1">
    <location>
        <begin position="28"/>
        <end position="239"/>
    </location>
</feature>